<feature type="compositionally biased region" description="Low complexity" evidence="1">
    <location>
        <begin position="54"/>
        <end position="64"/>
    </location>
</feature>
<sequence length="199" mass="20217">MLLLTFADRDAATSEAAAVALAPLAPRVAVRVVRGDLTAVALGDLGEAVGTQGGAASSSSGSSAVARPPDAGVRPVETDLDVPTFIMYGANTAGIASGNLQKAISEAFPEQFADIQRQMSQAPPHDGFGNGEVFVSHESSNVRLLAVSLFPRSSEGPAAVRRGAADALCAARALTGPSFRVVTHALGSFTGHPRISAPI</sequence>
<accession>A0A812IT05</accession>
<proteinExistence type="predicted"/>
<feature type="non-terminal residue" evidence="2">
    <location>
        <position position="1"/>
    </location>
</feature>
<comment type="caution">
    <text evidence="2">The sequence shown here is derived from an EMBL/GenBank/DDBJ whole genome shotgun (WGS) entry which is preliminary data.</text>
</comment>
<evidence type="ECO:0000256" key="1">
    <source>
        <dbReference type="SAM" id="MobiDB-lite"/>
    </source>
</evidence>
<organism evidence="2 3">
    <name type="scientific">Symbiodinium necroappetens</name>
    <dbReference type="NCBI Taxonomy" id="1628268"/>
    <lineage>
        <taxon>Eukaryota</taxon>
        <taxon>Sar</taxon>
        <taxon>Alveolata</taxon>
        <taxon>Dinophyceae</taxon>
        <taxon>Suessiales</taxon>
        <taxon>Symbiodiniaceae</taxon>
        <taxon>Symbiodinium</taxon>
    </lineage>
</organism>
<reference evidence="2" key="1">
    <citation type="submission" date="2021-02" db="EMBL/GenBank/DDBJ databases">
        <authorList>
            <person name="Dougan E. K."/>
            <person name="Rhodes N."/>
            <person name="Thang M."/>
            <person name="Chan C."/>
        </authorList>
    </citation>
    <scope>NUCLEOTIDE SEQUENCE</scope>
</reference>
<dbReference type="EMBL" id="CAJNJA010005140">
    <property type="protein sequence ID" value="CAE7183966.1"/>
    <property type="molecule type" value="Genomic_DNA"/>
</dbReference>
<gene>
    <name evidence="2" type="ORF">SNEC2469_LOCUS805</name>
</gene>
<evidence type="ECO:0000313" key="2">
    <source>
        <dbReference type="EMBL" id="CAE7183966.1"/>
    </source>
</evidence>
<dbReference type="OrthoDB" id="10449459at2759"/>
<name>A0A812IT05_9DINO</name>
<evidence type="ECO:0000313" key="3">
    <source>
        <dbReference type="Proteomes" id="UP000601435"/>
    </source>
</evidence>
<dbReference type="AlphaFoldDB" id="A0A812IT05"/>
<protein>
    <submittedName>
        <fullName evidence="2">Uncharacterized protein</fullName>
    </submittedName>
</protein>
<dbReference type="Proteomes" id="UP000601435">
    <property type="component" value="Unassembled WGS sequence"/>
</dbReference>
<feature type="region of interest" description="Disordered" evidence="1">
    <location>
        <begin position="51"/>
        <end position="74"/>
    </location>
</feature>
<keyword evidence="3" id="KW-1185">Reference proteome</keyword>